<evidence type="ECO:0000313" key="3">
    <source>
        <dbReference type="Proteomes" id="UP000005237"/>
    </source>
</evidence>
<dbReference type="Proteomes" id="UP000005237">
    <property type="component" value="Unassembled WGS sequence"/>
</dbReference>
<organism evidence="2 3">
    <name type="scientific">Caenorhabditis japonica</name>
    <dbReference type="NCBI Taxonomy" id="281687"/>
    <lineage>
        <taxon>Eukaryota</taxon>
        <taxon>Metazoa</taxon>
        <taxon>Ecdysozoa</taxon>
        <taxon>Nematoda</taxon>
        <taxon>Chromadorea</taxon>
        <taxon>Rhabditida</taxon>
        <taxon>Rhabditina</taxon>
        <taxon>Rhabditomorpha</taxon>
        <taxon>Rhabditoidea</taxon>
        <taxon>Rhabditidae</taxon>
        <taxon>Peloderinae</taxon>
        <taxon>Caenorhabditis</taxon>
    </lineage>
</organism>
<dbReference type="InterPro" id="IPR038718">
    <property type="entry name" value="SNF2-like_sf"/>
</dbReference>
<name>A0A8R1IZ87_CAEJA</name>
<protein>
    <submittedName>
        <fullName evidence="2">Uncharacterized protein</fullName>
    </submittedName>
</protein>
<feature type="region of interest" description="Disordered" evidence="1">
    <location>
        <begin position="76"/>
        <end position="112"/>
    </location>
</feature>
<accession>A0A8R1IZ87</accession>
<keyword evidence="3" id="KW-1185">Reference proteome</keyword>
<evidence type="ECO:0000313" key="2">
    <source>
        <dbReference type="EnsemblMetazoa" id="CJA41353.1"/>
    </source>
</evidence>
<feature type="region of interest" description="Disordered" evidence="1">
    <location>
        <begin position="1"/>
        <end position="44"/>
    </location>
</feature>
<dbReference type="Gene3D" id="3.40.50.10810">
    <property type="entry name" value="Tandem AAA-ATPase domain"/>
    <property type="match status" value="1"/>
</dbReference>
<reference evidence="2" key="2">
    <citation type="submission" date="2022-06" db="UniProtKB">
        <authorList>
            <consortium name="EnsemblMetazoa"/>
        </authorList>
    </citation>
    <scope>IDENTIFICATION</scope>
    <source>
        <strain evidence="2">DF5081</strain>
    </source>
</reference>
<dbReference type="AlphaFoldDB" id="A0A8R1IZ87"/>
<sequence length="209" mass="23198">MAETRELSDGTFEGKEEPMETDETASNIEGMPVKMETDEPTSSDAVDSFARFEELLKKTENFSHCLSSGDAKLATAVPKDGKRRGRPSKASGIDGDHRHRKTEQEEDEEMVADASKGNDLVIFDKSPFYIENGEMRDYQVRGLNWLASLHHNNINGILADEMVKRGGSEAFPKMLLCQAATHVETMEGPSARSYSPWLGCHAIRSVTEN</sequence>
<reference evidence="3" key="1">
    <citation type="submission" date="2010-08" db="EMBL/GenBank/DDBJ databases">
        <authorList>
            <consortium name="Caenorhabditis japonica Sequencing Consortium"/>
            <person name="Wilson R.K."/>
        </authorList>
    </citation>
    <scope>NUCLEOTIDE SEQUENCE [LARGE SCALE GENOMIC DNA]</scope>
    <source>
        <strain evidence="3">DF5081</strain>
    </source>
</reference>
<dbReference type="EnsemblMetazoa" id="CJA41353.1">
    <property type="protein sequence ID" value="CJA41353.1"/>
    <property type="gene ID" value="WBGene00217201"/>
</dbReference>
<feature type="compositionally biased region" description="Basic and acidic residues" evidence="1">
    <location>
        <begin position="1"/>
        <end position="18"/>
    </location>
</feature>
<proteinExistence type="predicted"/>
<evidence type="ECO:0000256" key="1">
    <source>
        <dbReference type="SAM" id="MobiDB-lite"/>
    </source>
</evidence>
<dbReference type="PANTHER" id="PTHR10799">
    <property type="entry name" value="SNF2/RAD54 HELICASE FAMILY"/>
    <property type="match status" value="1"/>
</dbReference>